<keyword evidence="2" id="KW-0472">Membrane</keyword>
<keyword evidence="2" id="KW-1133">Transmembrane helix</keyword>
<feature type="compositionally biased region" description="Low complexity" evidence="1">
    <location>
        <begin position="257"/>
        <end position="270"/>
    </location>
</feature>
<keyword evidence="2" id="KW-0812">Transmembrane</keyword>
<proteinExistence type="predicted"/>
<sequence length="285" mass="30265">MLKGLRSDQPALSAEAEAAARARLLAGTAASRPKPHRRFRRPVFALVAATAAATTAVLAVNAAGDGPLRNYSSPVMAIEKEEGKWHVEIKDAYADPEEFSRAFAKMGLDIDLRIVPVSPRGERRVTRVMLQEGAEGVPEGGAHSFSINDCPVNRPECPLSMTITGDALAGGWQVWLGREARPGEPYADSMPGCCREPLPGVRLIGRSVRDVTALLRERELKTAFLLGEFQPDGSGSSYGADPSWRPSGGRKVTGAWSSSSDTVTLLVSPRPGDPDPVPGTDPSGG</sequence>
<name>A0ABN3UI66_9ACTN</name>
<keyword evidence="4" id="KW-1185">Reference proteome</keyword>
<organism evidence="3 4">
    <name type="scientific">Actinocorallia aurantiaca</name>
    <dbReference type="NCBI Taxonomy" id="46204"/>
    <lineage>
        <taxon>Bacteria</taxon>
        <taxon>Bacillati</taxon>
        <taxon>Actinomycetota</taxon>
        <taxon>Actinomycetes</taxon>
        <taxon>Streptosporangiales</taxon>
        <taxon>Thermomonosporaceae</taxon>
        <taxon>Actinocorallia</taxon>
    </lineage>
</organism>
<feature type="transmembrane region" description="Helical" evidence="2">
    <location>
        <begin position="43"/>
        <end position="64"/>
    </location>
</feature>
<gene>
    <name evidence="3" type="ORF">GCM10010439_52940</name>
</gene>
<dbReference type="Proteomes" id="UP001501842">
    <property type="component" value="Unassembled WGS sequence"/>
</dbReference>
<accession>A0ABN3UI66</accession>
<protein>
    <recommendedName>
        <fullName evidence="5">PASTA domain-containing protein</fullName>
    </recommendedName>
</protein>
<evidence type="ECO:0000313" key="3">
    <source>
        <dbReference type="EMBL" id="GAA2733285.1"/>
    </source>
</evidence>
<evidence type="ECO:0000256" key="2">
    <source>
        <dbReference type="SAM" id="Phobius"/>
    </source>
</evidence>
<reference evidence="3 4" key="1">
    <citation type="journal article" date="2019" name="Int. J. Syst. Evol. Microbiol.">
        <title>The Global Catalogue of Microorganisms (GCM) 10K type strain sequencing project: providing services to taxonomists for standard genome sequencing and annotation.</title>
        <authorList>
            <consortium name="The Broad Institute Genomics Platform"/>
            <consortium name="The Broad Institute Genome Sequencing Center for Infectious Disease"/>
            <person name="Wu L."/>
            <person name="Ma J."/>
        </authorList>
    </citation>
    <scope>NUCLEOTIDE SEQUENCE [LARGE SCALE GENOMIC DNA]</scope>
    <source>
        <strain evidence="3 4">JCM 8201</strain>
    </source>
</reference>
<dbReference type="EMBL" id="BAAATZ010000025">
    <property type="protein sequence ID" value="GAA2733285.1"/>
    <property type="molecule type" value="Genomic_DNA"/>
</dbReference>
<evidence type="ECO:0008006" key="5">
    <source>
        <dbReference type="Google" id="ProtNLM"/>
    </source>
</evidence>
<evidence type="ECO:0000313" key="4">
    <source>
        <dbReference type="Proteomes" id="UP001501842"/>
    </source>
</evidence>
<comment type="caution">
    <text evidence="3">The sequence shown here is derived from an EMBL/GenBank/DDBJ whole genome shotgun (WGS) entry which is preliminary data.</text>
</comment>
<feature type="region of interest" description="Disordered" evidence="1">
    <location>
        <begin position="231"/>
        <end position="285"/>
    </location>
</feature>
<evidence type="ECO:0000256" key="1">
    <source>
        <dbReference type="SAM" id="MobiDB-lite"/>
    </source>
</evidence>